<evidence type="ECO:0000313" key="9">
    <source>
        <dbReference type="WBParaSite" id="PEQ_0000297601-mRNA-1"/>
    </source>
</evidence>
<dbReference type="InterPro" id="IPR005828">
    <property type="entry name" value="MFS_sugar_transport-like"/>
</dbReference>
<feature type="domain" description="Major facilitator superfamily (MFS) profile" evidence="7">
    <location>
        <begin position="1"/>
        <end position="138"/>
    </location>
</feature>
<dbReference type="InterPro" id="IPR050814">
    <property type="entry name" value="Myo-inositol_Transporter"/>
</dbReference>
<evidence type="ECO:0000256" key="1">
    <source>
        <dbReference type="ARBA" id="ARBA00004141"/>
    </source>
</evidence>
<dbReference type="AlphaFoldDB" id="A0A914RE11"/>
<keyword evidence="5 6" id="KW-0472">Membrane</keyword>
<name>A0A914RE11_PAREQ</name>
<keyword evidence="8" id="KW-1185">Reference proteome</keyword>
<dbReference type="Proteomes" id="UP000887564">
    <property type="component" value="Unplaced"/>
</dbReference>
<keyword evidence="3 6" id="KW-0812">Transmembrane</keyword>
<dbReference type="InterPro" id="IPR003663">
    <property type="entry name" value="Sugar/inositol_transpt"/>
</dbReference>
<reference evidence="9" key="1">
    <citation type="submission" date="2022-11" db="UniProtKB">
        <authorList>
            <consortium name="WormBaseParasite"/>
        </authorList>
    </citation>
    <scope>IDENTIFICATION</scope>
</reference>
<evidence type="ECO:0000256" key="5">
    <source>
        <dbReference type="ARBA" id="ARBA00023136"/>
    </source>
</evidence>
<dbReference type="GO" id="GO:0005366">
    <property type="term" value="F:myo-inositol:proton symporter activity"/>
    <property type="evidence" value="ECO:0007669"/>
    <property type="project" value="TreeGrafter"/>
</dbReference>
<keyword evidence="4 6" id="KW-1133">Transmembrane helix</keyword>
<feature type="transmembrane region" description="Helical" evidence="6">
    <location>
        <begin position="19"/>
        <end position="38"/>
    </location>
</feature>
<evidence type="ECO:0000256" key="3">
    <source>
        <dbReference type="ARBA" id="ARBA00022692"/>
    </source>
</evidence>
<feature type="transmembrane region" description="Helical" evidence="6">
    <location>
        <begin position="116"/>
        <end position="134"/>
    </location>
</feature>
<feature type="transmembrane region" description="Helical" evidence="6">
    <location>
        <begin position="78"/>
        <end position="104"/>
    </location>
</feature>
<accession>A0A914RE11</accession>
<evidence type="ECO:0000313" key="8">
    <source>
        <dbReference type="Proteomes" id="UP000887564"/>
    </source>
</evidence>
<dbReference type="InterPro" id="IPR020846">
    <property type="entry name" value="MFS_dom"/>
</dbReference>
<protein>
    <submittedName>
        <fullName evidence="9">Major facilitator superfamily (MFS) profile domain-containing protein</fullName>
    </submittedName>
</protein>
<dbReference type="PANTHER" id="PTHR48020">
    <property type="entry name" value="PROTON MYO-INOSITOL COTRANSPORTER"/>
    <property type="match status" value="1"/>
</dbReference>
<dbReference type="PANTHER" id="PTHR48020:SF12">
    <property type="entry name" value="PROTON MYO-INOSITOL COTRANSPORTER"/>
    <property type="match status" value="1"/>
</dbReference>
<evidence type="ECO:0000256" key="2">
    <source>
        <dbReference type="ARBA" id="ARBA00022448"/>
    </source>
</evidence>
<dbReference type="PRINTS" id="PR00171">
    <property type="entry name" value="SUGRTRNSPORT"/>
</dbReference>
<evidence type="ECO:0000256" key="4">
    <source>
        <dbReference type="ARBA" id="ARBA00022989"/>
    </source>
</evidence>
<proteinExistence type="predicted"/>
<sequence length="184" mass="20524">LAAHFRYCLPVDLEGDTDVSVLGPCASGFNTTVFNFAYGFCATRYTIMPIVLMVVYLAFFAMGFAPLTWVLNAEFYPLWARGVGCSLSTAFNWIGDLIIALTFLTLTEAITKYGAFFLYAGFTVVAFIFIYFLVPETKGITIEEVELLFMSKKSRRRARSELRAQVAHKMRTLSKGNTVAPITS</sequence>
<dbReference type="WBParaSite" id="PEQ_0000297601-mRNA-1">
    <property type="protein sequence ID" value="PEQ_0000297601-mRNA-1"/>
    <property type="gene ID" value="PEQ_0000297601"/>
</dbReference>
<dbReference type="Pfam" id="PF00083">
    <property type="entry name" value="Sugar_tr"/>
    <property type="match status" value="1"/>
</dbReference>
<dbReference type="GO" id="GO:0016324">
    <property type="term" value="C:apical plasma membrane"/>
    <property type="evidence" value="ECO:0007669"/>
    <property type="project" value="TreeGrafter"/>
</dbReference>
<organism evidence="8 9">
    <name type="scientific">Parascaris equorum</name>
    <name type="common">Equine roundworm</name>
    <dbReference type="NCBI Taxonomy" id="6256"/>
    <lineage>
        <taxon>Eukaryota</taxon>
        <taxon>Metazoa</taxon>
        <taxon>Ecdysozoa</taxon>
        <taxon>Nematoda</taxon>
        <taxon>Chromadorea</taxon>
        <taxon>Rhabditida</taxon>
        <taxon>Spirurina</taxon>
        <taxon>Ascaridomorpha</taxon>
        <taxon>Ascaridoidea</taxon>
        <taxon>Ascarididae</taxon>
        <taxon>Parascaris</taxon>
    </lineage>
</organism>
<dbReference type="PROSITE" id="PS50850">
    <property type="entry name" value="MFS"/>
    <property type="match status" value="1"/>
</dbReference>
<feature type="transmembrane region" description="Helical" evidence="6">
    <location>
        <begin position="50"/>
        <end position="72"/>
    </location>
</feature>
<evidence type="ECO:0000259" key="7">
    <source>
        <dbReference type="PROSITE" id="PS50850"/>
    </source>
</evidence>
<keyword evidence="2" id="KW-0813">Transport</keyword>
<evidence type="ECO:0000256" key="6">
    <source>
        <dbReference type="SAM" id="Phobius"/>
    </source>
</evidence>
<dbReference type="Gene3D" id="1.20.1250.20">
    <property type="entry name" value="MFS general substrate transporter like domains"/>
    <property type="match status" value="1"/>
</dbReference>
<comment type="subcellular location">
    <subcellularLocation>
        <location evidence="1">Membrane</location>
        <topology evidence="1">Multi-pass membrane protein</topology>
    </subcellularLocation>
</comment>
<dbReference type="InterPro" id="IPR036259">
    <property type="entry name" value="MFS_trans_sf"/>
</dbReference>
<dbReference type="SUPFAM" id="SSF103473">
    <property type="entry name" value="MFS general substrate transporter"/>
    <property type="match status" value="1"/>
</dbReference>